<accession>A0A564LPM0</accession>
<dbReference type="EMBL" id="CABGGW010000040">
    <property type="protein sequence ID" value="VUS83462.1"/>
    <property type="molecule type" value="Genomic_DNA"/>
</dbReference>
<evidence type="ECO:0000313" key="2">
    <source>
        <dbReference type="EMBL" id="VUS83462.1"/>
    </source>
</evidence>
<proteinExistence type="predicted"/>
<reference evidence="2 3" key="1">
    <citation type="submission" date="2019-07" db="EMBL/GenBank/DDBJ databases">
        <authorList>
            <person name="Brisse S."/>
            <person name="Rodrigues C."/>
            <person name="Thorpe H."/>
        </authorList>
    </citation>
    <scope>NUCLEOTIDE SEQUENCE [LARGE SCALE GENOMIC DNA]</scope>
    <source>
        <strain evidence="2">SB6422</strain>
    </source>
</reference>
<protein>
    <submittedName>
        <fullName evidence="2">Uncharacterized protein</fullName>
    </submittedName>
</protein>
<evidence type="ECO:0000313" key="3">
    <source>
        <dbReference type="Proteomes" id="UP000317374"/>
    </source>
</evidence>
<dbReference type="Proteomes" id="UP000317374">
    <property type="component" value="Unassembled WGS sequence"/>
</dbReference>
<gene>
    <name evidence="2" type="ORF">SB6422_05831</name>
</gene>
<evidence type="ECO:0000256" key="1">
    <source>
        <dbReference type="SAM" id="MobiDB-lite"/>
    </source>
</evidence>
<feature type="region of interest" description="Disordered" evidence="1">
    <location>
        <begin position="32"/>
        <end position="56"/>
    </location>
</feature>
<sequence>MPRQTGTVGNNRITEINAGLLTQDLAHRIRTGTPGTWYPETSVTNGAKDGVRDHVV</sequence>
<name>A0A564LPM0_9ENTR</name>
<dbReference type="AlphaFoldDB" id="A0A564LPM0"/>
<organism evidence="2 3">
    <name type="scientific">Klebsiella huaxiensis</name>
    <dbReference type="NCBI Taxonomy" id="2153354"/>
    <lineage>
        <taxon>Bacteria</taxon>
        <taxon>Pseudomonadati</taxon>
        <taxon>Pseudomonadota</taxon>
        <taxon>Gammaproteobacteria</taxon>
        <taxon>Enterobacterales</taxon>
        <taxon>Enterobacteriaceae</taxon>
        <taxon>Klebsiella/Raoultella group</taxon>
        <taxon>Klebsiella</taxon>
    </lineage>
</organism>